<dbReference type="EMBL" id="BMHB01000002">
    <property type="protein sequence ID" value="GGI17110.1"/>
    <property type="molecule type" value="Genomic_DNA"/>
</dbReference>
<dbReference type="OrthoDB" id="9759601at2"/>
<dbReference type="PANTHER" id="PTHR43155:SF2">
    <property type="entry name" value="CYCLIC DI-GMP PHOSPHODIESTERASE PA4108"/>
    <property type="match status" value="1"/>
</dbReference>
<dbReference type="Proteomes" id="UP000626244">
    <property type="component" value="Unassembled WGS sequence"/>
</dbReference>
<dbReference type="AlphaFoldDB" id="A0A8J3ANM9"/>
<dbReference type="InterPro" id="IPR003607">
    <property type="entry name" value="HD/PDEase_dom"/>
</dbReference>
<dbReference type="Gene3D" id="1.10.3210.10">
    <property type="entry name" value="Hypothetical protein af1432"/>
    <property type="match status" value="1"/>
</dbReference>
<sequence length="344" mass="39486">MKVRTEMLREGWIISKPVLANTETPIVDVGKQLTTFDIDLIRAFLINEIEVDIAQESNVSESKNDNTSLEFISIYQEAMKLYRTHFVSWESGGPLNIVEFRKILIPLIDYIENTTIKKIPRPSVTLKDDKDKIVHHSLLCTLLSTLIAQKLNYSKGDIIQVGVSAALCNAGYAKYHFKSIQQLENSPDYKNHPMHSYRIVEKVQFLRDQMKIAILQHEERLDGSGYPLKLKATHINEYASILGASAYFFNKVLFSNEDLNDFQIIEHLNKECFGKFHPTVIDSINQIVINYQLGDKVLLSNGIVGKIVYQSRNEITRPVVKEENSDRVIDLTKERKVFIEQILK</sequence>
<evidence type="ECO:0008006" key="3">
    <source>
        <dbReference type="Google" id="ProtNLM"/>
    </source>
</evidence>
<proteinExistence type="predicted"/>
<protein>
    <recommendedName>
        <fullName evidence="3">HD-GYP domain-containing protein</fullName>
    </recommendedName>
</protein>
<organism evidence="1 2">
    <name type="scientific">Gottfriedia solisilvae</name>
    <dbReference type="NCBI Taxonomy" id="1516104"/>
    <lineage>
        <taxon>Bacteria</taxon>
        <taxon>Bacillati</taxon>
        <taxon>Bacillota</taxon>
        <taxon>Bacilli</taxon>
        <taxon>Bacillales</taxon>
        <taxon>Bacillaceae</taxon>
        <taxon>Gottfriedia</taxon>
    </lineage>
</organism>
<evidence type="ECO:0000313" key="1">
    <source>
        <dbReference type="EMBL" id="GGI17110.1"/>
    </source>
</evidence>
<evidence type="ECO:0000313" key="2">
    <source>
        <dbReference type="Proteomes" id="UP000626244"/>
    </source>
</evidence>
<dbReference type="Pfam" id="PF13487">
    <property type="entry name" value="HD_5"/>
    <property type="match status" value="1"/>
</dbReference>
<dbReference type="CDD" id="cd00077">
    <property type="entry name" value="HDc"/>
    <property type="match status" value="1"/>
</dbReference>
<keyword evidence="2" id="KW-1185">Reference proteome</keyword>
<reference evidence="2" key="1">
    <citation type="journal article" date="2019" name="Int. J. Syst. Evol. Microbiol.">
        <title>The Global Catalogue of Microorganisms (GCM) 10K type strain sequencing project: providing services to taxonomists for standard genome sequencing and annotation.</title>
        <authorList>
            <consortium name="The Broad Institute Genomics Platform"/>
            <consortium name="The Broad Institute Genome Sequencing Center for Infectious Disease"/>
            <person name="Wu L."/>
            <person name="Ma J."/>
        </authorList>
    </citation>
    <scope>NUCLEOTIDE SEQUENCE [LARGE SCALE GENOMIC DNA]</scope>
    <source>
        <strain evidence="2">CGMCC 1.14993</strain>
    </source>
</reference>
<accession>A0A8J3ANM9</accession>
<name>A0A8J3ANM9_9BACI</name>
<dbReference type="RefSeq" id="WP_088001672.1">
    <property type="nucleotide sequence ID" value="NZ_BMHB01000002.1"/>
</dbReference>
<dbReference type="SUPFAM" id="SSF109604">
    <property type="entry name" value="HD-domain/PDEase-like"/>
    <property type="match status" value="1"/>
</dbReference>
<dbReference type="PANTHER" id="PTHR43155">
    <property type="entry name" value="CYCLIC DI-GMP PHOSPHODIESTERASE PA4108-RELATED"/>
    <property type="match status" value="1"/>
</dbReference>
<comment type="caution">
    <text evidence="1">The sequence shown here is derived from an EMBL/GenBank/DDBJ whole genome shotgun (WGS) entry which is preliminary data.</text>
</comment>
<gene>
    <name evidence="1" type="ORF">GCM10007380_36320</name>
</gene>